<protein>
    <submittedName>
        <fullName evidence="2">Uncharacterized protein</fullName>
    </submittedName>
</protein>
<sequence>MSTIANPSTEADLVDPKASDLLSPSPPALHTPGAEPQGDSRKRKRRIADDDDDVDADDADDDNSTLNKGADAKPERTSAAQDADTTQATRAIPATTAAGADDELAALRRELQQMAKAKADAEARLAAETKARLAAETRRAGRGRADAAEDARVIEPLPDEPWAMSAERRGALVDEAGRVLAAAEEHWRRLDAAQREAMEAAGPTRADRARAKTAGITQASMWVRAWGFIHYHMACLYKETIAGGRAARVGRGVPTDPDELAEAEARANASLVVERIRMARFFHDTARRFHEQFAPPVDARGCPIRPQMASMPSRHVRTVALSHPALAAAAVGPEVAEIAALPDNARRKASARAAAKGSPSASSSASSSTVTSPRPAAKRARTAKAPPAKPRRMSARDFIDDEVEDDDDGEEDESPQEEEDEDEEEEGEDLGEEEENDDDGEQEEDAQEDDRSSRKRKMALLAAKAQAAKSRRR</sequence>
<feature type="compositionally biased region" description="Low complexity" evidence="1">
    <location>
        <begin position="77"/>
        <end position="91"/>
    </location>
</feature>
<feature type="region of interest" description="Disordered" evidence="1">
    <location>
        <begin position="349"/>
        <end position="473"/>
    </location>
</feature>
<dbReference type="Proteomes" id="UP000201566">
    <property type="component" value="Segment"/>
</dbReference>
<proteinExistence type="predicted"/>
<feature type="region of interest" description="Disordered" evidence="1">
    <location>
        <begin position="1"/>
        <end position="99"/>
    </location>
</feature>
<dbReference type="RefSeq" id="YP_008318573.1">
    <property type="nucleotide sequence ID" value="NC_021858.1"/>
</dbReference>
<organism evidence="2 3">
    <name type="scientific">Pandoravirus dulcis</name>
    <dbReference type="NCBI Taxonomy" id="1349409"/>
    <lineage>
        <taxon>Viruses</taxon>
        <taxon>Pandoravirus</taxon>
    </lineage>
</organism>
<accession>S4VV96</accession>
<name>S4VV96_9VIRU</name>
<feature type="compositionally biased region" description="Low complexity" evidence="1">
    <location>
        <begin position="351"/>
        <end position="375"/>
    </location>
</feature>
<feature type="compositionally biased region" description="Acidic residues" evidence="1">
    <location>
        <begin position="49"/>
        <end position="63"/>
    </location>
</feature>
<feature type="compositionally biased region" description="Acidic residues" evidence="1">
    <location>
        <begin position="399"/>
        <end position="448"/>
    </location>
</feature>
<gene>
    <name evidence="2" type="ORF">pdul_cds_28</name>
</gene>
<evidence type="ECO:0000313" key="2">
    <source>
        <dbReference type="EMBL" id="AGO81904.1"/>
    </source>
</evidence>
<evidence type="ECO:0000313" key="3">
    <source>
        <dbReference type="Proteomes" id="UP000201566"/>
    </source>
</evidence>
<dbReference type="EMBL" id="KC977570">
    <property type="protein sequence ID" value="AGO81904.1"/>
    <property type="molecule type" value="Genomic_DNA"/>
</dbReference>
<evidence type="ECO:0000256" key="1">
    <source>
        <dbReference type="SAM" id="MobiDB-lite"/>
    </source>
</evidence>
<dbReference type="KEGG" id="vg:16512222"/>
<dbReference type="GeneID" id="16512222"/>
<feature type="compositionally biased region" description="Low complexity" evidence="1">
    <location>
        <begin position="459"/>
        <end position="473"/>
    </location>
</feature>
<reference evidence="2 3" key="1">
    <citation type="journal article" date="2013" name="Science">
        <title>Pandoraviruses: amoeba viruses with genomes up to 2.5 Mb reaching that of parasitic eukaryotes.</title>
        <authorList>
            <person name="Philippe N."/>
            <person name="Legendre M."/>
            <person name="Doutre G."/>
            <person name="Coute Y."/>
            <person name="Poirot O."/>
            <person name="Lescot M."/>
            <person name="Arslan D."/>
            <person name="Seltzer V."/>
            <person name="Bertaux L."/>
            <person name="Bruley C."/>
            <person name="Garin J."/>
            <person name="Claverie J.M."/>
            <person name="Abergel C."/>
        </authorList>
    </citation>
    <scope>NUCLEOTIDE SEQUENCE [LARGE SCALE GENOMIC DNA]</scope>
    <source>
        <strain evidence="2">Melbourne</strain>
    </source>
</reference>